<feature type="transmembrane region" description="Helical" evidence="1">
    <location>
        <begin position="6"/>
        <end position="24"/>
    </location>
</feature>
<sequence>MEPGDVFGLLIAFLLPTILLLYLARRWFNLREKRLEVEARVVAEKTAQYAASNMELEHRVRILEQIVTDRGLETASQIEALRARPRLSVGE</sequence>
<dbReference type="AlphaFoldDB" id="A0A3R9Z674"/>
<evidence type="ECO:0000313" key="2">
    <source>
        <dbReference type="EMBL" id="RST30736.1"/>
    </source>
</evidence>
<keyword evidence="1" id="KW-0472">Membrane</keyword>
<evidence type="ECO:0000256" key="1">
    <source>
        <dbReference type="SAM" id="Phobius"/>
    </source>
</evidence>
<proteinExistence type="predicted"/>
<comment type="caution">
    <text evidence="2">The sequence shown here is derived from an EMBL/GenBank/DDBJ whole genome shotgun (WGS) entry which is preliminary data.</text>
</comment>
<dbReference type="EMBL" id="RWJF01000001">
    <property type="protein sequence ID" value="RST30736.1"/>
    <property type="molecule type" value="Genomic_DNA"/>
</dbReference>
<protein>
    <submittedName>
        <fullName evidence="2">Uncharacterized protein</fullName>
    </submittedName>
</protein>
<reference evidence="2 3" key="1">
    <citation type="submission" date="2018-12" db="EMBL/GenBank/DDBJ databases">
        <title>Sphingomonas sp. HMF7854 Genome sequencing and assembly.</title>
        <authorList>
            <person name="Cha I."/>
            <person name="Kang H."/>
            <person name="Kim H."/>
            <person name="Kang J."/>
            <person name="Joh K."/>
        </authorList>
    </citation>
    <scope>NUCLEOTIDE SEQUENCE [LARGE SCALE GENOMIC DNA]</scope>
    <source>
        <strain evidence="2 3">HMF7854</strain>
    </source>
</reference>
<keyword evidence="1" id="KW-0812">Transmembrane</keyword>
<dbReference type="Proteomes" id="UP000274661">
    <property type="component" value="Unassembled WGS sequence"/>
</dbReference>
<organism evidence="2 3">
    <name type="scientific">Sphingomonas ginkgonis</name>
    <dbReference type="NCBI Taxonomy" id="2315330"/>
    <lineage>
        <taxon>Bacteria</taxon>
        <taxon>Pseudomonadati</taxon>
        <taxon>Pseudomonadota</taxon>
        <taxon>Alphaproteobacteria</taxon>
        <taxon>Sphingomonadales</taxon>
        <taxon>Sphingomonadaceae</taxon>
        <taxon>Sphingomonas</taxon>
    </lineage>
</organism>
<dbReference type="RefSeq" id="WP_126718570.1">
    <property type="nucleotide sequence ID" value="NZ_RWJF01000001.1"/>
</dbReference>
<keyword evidence="1" id="KW-1133">Transmembrane helix</keyword>
<dbReference type="OrthoDB" id="7428745at2"/>
<name>A0A3R9Z674_9SPHN</name>
<accession>A0A3R9Z674</accession>
<evidence type="ECO:0000313" key="3">
    <source>
        <dbReference type="Proteomes" id="UP000274661"/>
    </source>
</evidence>
<gene>
    <name evidence="2" type="ORF">HMF7854_07745</name>
</gene>
<keyword evidence="3" id="KW-1185">Reference proteome</keyword>